<keyword evidence="3" id="KW-1185">Reference proteome</keyword>
<keyword evidence="1" id="KW-0732">Signal</keyword>
<feature type="chain" id="PRO_5036443928" evidence="1">
    <location>
        <begin position="19"/>
        <end position="112"/>
    </location>
</feature>
<proteinExistence type="predicted"/>
<accession>A0A8W8HM20</accession>
<organism evidence="2 3">
    <name type="scientific">Magallana gigas</name>
    <name type="common">Pacific oyster</name>
    <name type="synonym">Crassostrea gigas</name>
    <dbReference type="NCBI Taxonomy" id="29159"/>
    <lineage>
        <taxon>Eukaryota</taxon>
        <taxon>Metazoa</taxon>
        <taxon>Spiralia</taxon>
        <taxon>Lophotrochozoa</taxon>
        <taxon>Mollusca</taxon>
        <taxon>Bivalvia</taxon>
        <taxon>Autobranchia</taxon>
        <taxon>Pteriomorphia</taxon>
        <taxon>Ostreida</taxon>
        <taxon>Ostreoidea</taxon>
        <taxon>Ostreidae</taxon>
        <taxon>Magallana</taxon>
    </lineage>
</organism>
<evidence type="ECO:0000313" key="3">
    <source>
        <dbReference type="Proteomes" id="UP000005408"/>
    </source>
</evidence>
<evidence type="ECO:0000256" key="1">
    <source>
        <dbReference type="SAM" id="SignalP"/>
    </source>
</evidence>
<reference evidence="2" key="1">
    <citation type="submission" date="2022-08" db="UniProtKB">
        <authorList>
            <consortium name="EnsemblMetazoa"/>
        </authorList>
    </citation>
    <scope>IDENTIFICATION</scope>
    <source>
        <strain evidence="2">05x7-T-G4-1.051#20</strain>
    </source>
</reference>
<dbReference type="EnsemblMetazoa" id="G10215.1">
    <property type="protein sequence ID" value="G10215.1:cds"/>
    <property type="gene ID" value="G10215"/>
</dbReference>
<sequence length="112" mass="12927">MFLYLIAVLNSLLYRFLTTPVGLSCTTTSGIWNYEYMDRRNEPPPFRGLPDMLRELYHKHSQNLPPNRHIATVKRGDRYSINDLIAYLKGMVGSDEIYHTGRSTYVRWGAGG</sequence>
<name>A0A8W8HM20_MAGGI</name>
<dbReference type="Proteomes" id="UP000005408">
    <property type="component" value="Unassembled WGS sequence"/>
</dbReference>
<protein>
    <submittedName>
        <fullName evidence="2">Uncharacterized protein</fullName>
    </submittedName>
</protein>
<dbReference type="AlphaFoldDB" id="A0A8W8HM20"/>
<feature type="signal peptide" evidence="1">
    <location>
        <begin position="1"/>
        <end position="18"/>
    </location>
</feature>
<evidence type="ECO:0000313" key="2">
    <source>
        <dbReference type="EnsemblMetazoa" id="G10215.1:cds"/>
    </source>
</evidence>